<name>A0A2L0IJM9_9GAMM</name>
<sequence>MINFLDINYQKLSEQRSSELFILRKETFKDRLDWAVNCIDGMEFDEYDNEHTTYVFGIHNDNVLCSVRFIETRYPNMISHTFSPWFDKVELPQGNYIESSRFFVDKDRARSTDLYQYPISNMLFLAMVNYARHYGYEGIYTLVSHAMLRILKRSGWQISVVEQTLSEKKEKIYIVFLPVDDQSRDTLIEKANPDKLFIDKELAEWPLNFQPSQQPV</sequence>
<dbReference type="SUPFAM" id="SSF55729">
    <property type="entry name" value="Acyl-CoA N-acyltransferases (Nat)"/>
    <property type="match status" value="1"/>
</dbReference>
<dbReference type="EC" id="2.3.1.184" evidence="1 9"/>
<evidence type="ECO:0000256" key="1">
    <source>
        <dbReference type="ARBA" id="ARBA00012340"/>
    </source>
</evidence>
<keyword evidence="4 9" id="KW-0808">Transferase</keyword>
<evidence type="ECO:0000313" key="10">
    <source>
        <dbReference type="EMBL" id="AUX94689.1"/>
    </source>
</evidence>
<proteinExistence type="inferred from homology"/>
<evidence type="ECO:0000256" key="7">
    <source>
        <dbReference type="ARBA" id="ARBA00048576"/>
    </source>
</evidence>
<dbReference type="Gene3D" id="3.40.630.30">
    <property type="match status" value="1"/>
</dbReference>
<dbReference type="PROSITE" id="PS00949">
    <property type="entry name" value="AUTOINDUCER_SYNTH_1"/>
    <property type="match status" value="1"/>
</dbReference>
<evidence type="ECO:0000256" key="5">
    <source>
        <dbReference type="ARBA" id="ARBA00022691"/>
    </source>
</evidence>
<dbReference type="PANTHER" id="PTHR39322">
    <property type="entry name" value="ACYL-HOMOSERINE-LACTONE SYNTHASE"/>
    <property type="match status" value="1"/>
</dbReference>
<dbReference type="PROSITE" id="PS51187">
    <property type="entry name" value="AUTOINDUCER_SYNTH_2"/>
    <property type="match status" value="1"/>
</dbReference>
<comment type="similarity">
    <text evidence="8 9">Belongs to the autoinducer synthase family.</text>
</comment>
<gene>
    <name evidence="10" type="ORF">C2E15_17485</name>
</gene>
<dbReference type="Pfam" id="PF00765">
    <property type="entry name" value="Autoind_synth"/>
    <property type="match status" value="1"/>
</dbReference>
<dbReference type="KEGG" id="pgz:C2E15_17485"/>
<keyword evidence="5 9" id="KW-0949">S-adenosyl-L-methionine</keyword>
<keyword evidence="6 8" id="KW-0071">Autoinducer synthesis</keyword>
<evidence type="ECO:0000256" key="6">
    <source>
        <dbReference type="ARBA" id="ARBA00022929"/>
    </source>
</evidence>
<dbReference type="GO" id="GO:0061579">
    <property type="term" value="F:N-acyl homoserine lactone synthase activity"/>
    <property type="evidence" value="ECO:0007669"/>
    <property type="project" value="UniProtKB-UniRule"/>
</dbReference>
<protein>
    <recommendedName>
        <fullName evidence="2 9">Acyl-homoserine-lactone synthase</fullName>
        <ecNumber evidence="1 9">2.3.1.184</ecNumber>
    </recommendedName>
    <alternativeName>
        <fullName evidence="9">Autoinducer synthesis protein</fullName>
    </alternativeName>
</protein>
<organism evidence="10 11">
    <name type="scientific">Mixta gaviniae</name>
    <dbReference type="NCBI Taxonomy" id="665914"/>
    <lineage>
        <taxon>Bacteria</taxon>
        <taxon>Pseudomonadati</taxon>
        <taxon>Pseudomonadota</taxon>
        <taxon>Gammaproteobacteria</taxon>
        <taxon>Enterobacterales</taxon>
        <taxon>Erwiniaceae</taxon>
        <taxon>Mixta</taxon>
    </lineage>
</organism>
<dbReference type="EMBL" id="CP026377">
    <property type="protein sequence ID" value="AUX94689.1"/>
    <property type="molecule type" value="Genomic_DNA"/>
</dbReference>
<dbReference type="GO" id="GO:0009372">
    <property type="term" value="P:quorum sensing"/>
    <property type="evidence" value="ECO:0007669"/>
    <property type="project" value="UniProtKB-UniRule"/>
</dbReference>
<dbReference type="AlphaFoldDB" id="A0A2L0IJM9"/>
<evidence type="ECO:0000313" key="11">
    <source>
        <dbReference type="Proteomes" id="UP000238365"/>
    </source>
</evidence>
<dbReference type="RefSeq" id="WP_104958501.1">
    <property type="nucleotide sequence ID" value="NZ_CP026377.1"/>
</dbReference>
<evidence type="ECO:0000256" key="4">
    <source>
        <dbReference type="ARBA" id="ARBA00022679"/>
    </source>
</evidence>
<keyword evidence="3 8" id="KW-0673">Quorum sensing</keyword>
<dbReference type="InterPro" id="IPR018311">
    <property type="entry name" value="Autoind_synth_CS"/>
</dbReference>
<dbReference type="Proteomes" id="UP000238365">
    <property type="component" value="Chromosome"/>
</dbReference>
<accession>A0A2L0IJM9</accession>
<dbReference type="InterPro" id="IPR001690">
    <property type="entry name" value="Autoind_synthase"/>
</dbReference>
<dbReference type="GO" id="GO:0007165">
    <property type="term" value="P:signal transduction"/>
    <property type="evidence" value="ECO:0007669"/>
    <property type="project" value="TreeGrafter"/>
</dbReference>
<keyword evidence="11" id="KW-1185">Reference proteome</keyword>
<evidence type="ECO:0000256" key="3">
    <source>
        <dbReference type="ARBA" id="ARBA00022654"/>
    </source>
</evidence>
<evidence type="ECO:0000256" key="8">
    <source>
        <dbReference type="PROSITE-ProRule" id="PRU00533"/>
    </source>
</evidence>
<evidence type="ECO:0000256" key="9">
    <source>
        <dbReference type="RuleBase" id="RU361135"/>
    </source>
</evidence>
<dbReference type="PANTHER" id="PTHR39322:SF1">
    <property type="entry name" value="ISOVALERYL-HOMOSERINE LACTONE SYNTHASE"/>
    <property type="match status" value="1"/>
</dbReference>
<reference evidence="10 11" key="1">
    <citation type="submission" date="2018-01" db="EMBL/GenBank/DDBJ databases">
        <title>Complete and assembled Genome of Pantoea gaviniae DSM22758T.</title>
        <authorList>
            <person name="Stevens M.J.A."/>
            <person name="Zurfluh K."/>
            <person name="Stephan R."/>
        </authorList>
    </citation>
    <scope>NUCLEOTIDE SEQUENCE [LARGE SCALE GENOMIC DNA]</scope>
    <source>
        <strain evidence="10 11">DSM 22758</strain>
    </source>
</reference>
<evidence type="ECO:0000256" key="2">
    <source>
        <dbReference type="ARBA" id="ARBA00018768"/>
    </source>
</evidence>
<comment type="catalytic activity">
    <reaction evidence="7 9">
        <text>a fatty acyl-[ACP] + S-adenosyl-L-methionine = an N-acyl-L-homoserine lactone + S-methyl-5'-thioadenosine + holo-[ACP] + H(+)</text>
        <dbReference type="Rhea" id="RHEA:10096"/>
        <dbReference type="Rhea" id="RHEA-COMP:9685"/>
        <dbReference type="Rhea" id="RHEA-COMP:14125"/>
        <dbReference type="ChEBI" id="CHEBI:15378"/>
        <dbReference type="ChEBI" id="CHEBI:17509"/>
        <dbReference type="ChEBI" id="CHEBI:55474"/>
        <dbReference type="ChEBI" id="CHEBI:59789"/>
        <dbReference type="ChEBI" id="CHEBI:64479"/>
        <dbReference type="ChEBI" id="CHEBI:138651"/>
        <dbReference type="EC" id="2.3.1.184"/>
    </reaction>
</comment>
<dbReference type="InterPro" id="IPR016181">
    <property type="entry name" value="Acyl_CoA_acyltransferase"/>
</dbReference>
<dbReference type="PRINTS" id="PR01549">
    <property type="entry name" value="AUTOINDCRSYN"/>
</dbReference>